<evidence type="ECO:0000313" key="1">
    <source>
        <dbReference type="EMBL" id="VYU69510.1"/>
    </source>
</evidence>
<dbReference type="EMBL" id="CACRUV010000048">
    <property type="protein sequence ID" value="VYU69510.1"/>
    <property type="molecule type" value="Genomic_DNA"/>
</dbReference>
<proteinExistence type="predicted"/>
<reference evidence="1" key="1">
    <citation type="submission" date="2019-11" db="EMBL/GenBank/DDBJ databases">
        <authorList>
            <person name="Feng L."/>
        </authorList>
    </citation>
    <scope>NUCLEOTIDE SEQUENCE</scope>
    <source>
        <strain evidence="1">PmerdaeLFYP103</strain>
    </source>
</reference>
<accession>A0A6N3GZZ4</accession>
<protein>
    <submittedName>
        <fullName evidence="1">Uncharacterized protein</fullName>
    </submittedName>
</protein>
<name>A0A6N3GZZ4_9BACT</name>
<sequence>MGAQSLNISLILPFIENYRHNSHLGDKVRKFNDNIQSLFTGKTDLHTTYI</sequence>
<dbReference type="AlphaFoldDB" id="A0A6N3GZZ4"/>
<gene>
    <name evidence="1" type="ORF">PMLFYP103_03280</name>
</gene>
<organism evidence="1">
    <name type="scientific">Parabacteroides merdae</name>
    <dbReference type="NCBI Taxonomy" id="46503"/>
    <lineage>
        <taxon>Bacteria</taxon>
        <taxon>Pseudomonadati</taxon>
        <taxon>Bacteroidota</taxon>
        <taxon>Bacteroidia</taxon>
        <taxon>Bacteroidales</taxon>
        <taxon>Tannerellaceae</taxon>
        <taxon>Parabacteroides</taxon>
    </lineage>
</organism>